<dbReference type="InterPro" id="IPR005791">
    <property type="entry name" value="SecD"/>
</dbReference>
<dbReference type="GO" id="GO:0005886">
    <property type="term" value="C:plasma membrane"/>
    <property type="evidence" value="ECO:0007669"/>
    <property type="project" value="UniProtKB-SubCell"/>
</dbReference>
<organism evidence="14 15">
    <name type="scientific">Formivibrio citricus</name>
    <dbReference type="NCBI Taxonomy" id="83765"/>
    <lineage>
        <taxon>Bacteria</taxon>
        <taxon>Pseudomonadati</taxon>
        <taxon>Pseudomonadota</taxon>
        <taxon>Betaproteobacteria</taxon>
        <taxon>Neisseriales</taxon>
        <taxon>Chitinibacteraceae</taxon>
        <taxon>Formivibrio</taxon>
    </lineage>
</organism>
<evidence type="ECO:0000259" key="11">
    <source>
        <dbReference type="Pfam" id="PF13721"/>
    </source>
</evidence>
<feature type="transmembrane region" description="Helical" evidence="9">
    <location>
        <begin position="547"/>
        <end position="568"/>
    </location>
</feature>
<dbReference type="HAMAP" id="MF_01463_B">
    <property type="entry name" value="SecD_B"/>
    <property type="match status" value="1"/>
</dbReference>
<keyword evidence="8 9" id="KW-0472">Membrane</keyword>
<evidence type="ECO:0000313" key="14">
    <source>
        <dbReference type="EMBL" id="SFN53102.1"/>
    </source>
</evidence>
<dbReference type="Pfam" id="PF22599">
    <property type="entry name" value="SecDF_P1_head"/>
    <property type="match status" value="1"/>
</dbReference>
<dbReference type="STRING" id="83765.SAMN05660284_01695"/>
<sequence>MNRYPLWKYLLMSVALVVALLYTLPNLYGESEAVQVSSARATVKVDDALKARTEAIVKAAGITPEGVQFDGSSIKLRLRNAEEQIKAKDEIQTKLGEDYSVALNLLPRTPSWLTKIGGKPMMLGLDLRGGVHFLLEVDMKAAVDKALEKTAGEVRRELREKKIRYGRISRDREQVEVQLRDAATVEAAAKAVRRVLPNLTVTEMKEGSFKIVVSYSTEALSQLKSDAVKQNLVTLHNRVNALGVAEPVIQQQGEGRIVVELPGVQDTAKAKDILGRTASLEVRLVDEDAGKLEQALAGAVPPDTVLLYERDAKGGRAILLKKDVELTGDNINKAATGFDQNNQPAVDLRLDAAGESIMRQISRENIGKRLAMVLVERGKGEVITAPVIRSELGNQFQITGSMSQQEANDVVLLISAGALAAPMTIVEERTIGPSMGADNIDKGLRSTLYGFLAIAAFMVVYYRMFGVVSAVGLATNLLFLLAGLSLLQVTLTLPGIAAIALTLGMAIDSNVLINERIREELRSGMSPQAAISAGYEHAWATILDSNVTSLIAGIALLAFGTGAVRGFAWVHCMGILTSMFSAVFVSRGVVNLIYGYRRRLTSIAV</sequence>
<dbReference type="GO" id="GO:0006605">
    <property type="term" value="P:protein targeting"/>
    <property type="evidence" value="ECO:0007669"/>
    <property type="project" value="UniProtKB-UniRule"/>
</dbReference>
<name>A0A1I4ZS93_9NEIS</name>
<dbReference type="FunFam" id="1.20.1640.10:FF:000004">
    <property type="entry name" value="Protein translocase subunit SecD"/>
    <property type="match status" value="1"/>
</dbReference>
<dbReference type="Pfam" id="PF21760">
    <property type="entry name" value="SecD_1st"/>
    <property type="match status" value="1"/>
</dbReference>
<evidence type="ECO:0000256" key="9">
    <source>
        <dbReference type="HAMAP-Rule" id="MF_01463"/>
    </source>
</evidence>
<feature type="transmembrane region" description="Helical" evidence="9">
    <location>
        <begin position="447"/>
        <end position="465"/>
    </location>
</feature>
<dbReference type="GO" id="GO:0043952">
    <property type="term" value="P:protein transport by the Sec complex"/>
    <property type="evidence" value="ECO:0007669"/>
    <property type="project" value="UniProtKB-UniRule"/>
</dbReference>
<feature type="transmembrane region" description="Helical" evidence="9">
    <location>
        <begin position="477"/>
        <end position="507"/>
    </location>
</feature>
<feature type="domain" description="Protein export membrane protein SecD/SecF C-terminal" evidence="10">
    <location>
        <begin position="423"/>
        <end position="592"/>
    </location>
</feature>
<comment type="function">
    <text evidence="9">Part of the Sec protein translocase complex. Interacts with the SecYEG preprotein conducting channel. SecDF uses the proton motive force (PMF) to complete protein translocation after the ATP-dependent function of SecA.</text>
</comment>
<evidence type="ECO:0000259" key="10">
    <source>
        <dbReference type="Pfam" id="PF02355"/>
    </source>
</evidence>
<evidence type="ECO:0000256" key="3">
    <source>
        <dbReference type="ARBA" id="ARBA00022475"/>
    </source>
</evidence>
<keyword evidence="15" id="KW-1185">Reference proteome</keyword>
<feature type="transmembrane region" description="Helical" evidence="9">
    <location>
        <begin position="574"/>
        <end position="594"/>
    </location>
</feature>
<accession>A0A1I4ZS93</accession>
<dbReference type="RefSeq" id="WP_091194461.1">
    <property type="nucleotide sequence ID" value="NZ_FOVE01000011.1"/>
</dbReference>
<dbReference type="SUPFAM" id="SSF82866">
    <property type="entry name" value="Multidrug efflux transporter AcrB transmembrane domain"/>
    <property type="match status" value="1"/>
</dbReference>
<keyword evidence="7 9" id="KW-0811">Translocation</keyword>
<dbReference type="Pfam" id="PF02355">
    <property type="entry name" value="SecD_SecF_C"/>
    <property type="match status" value="1"/>
</dbReference>
<keyword evidence="2 9" id="KW-0813">Transport</keyword>
<dbReference type="InterPro" id="IPR027398">
    <property type="entry name" value="SecD-TM"/>
</dbReference>
<dbReference type="FunFam" id="3.30.70.3400:FF:000003">
    <property type="entry name" value="Preprotein translocase subunit SecD"/>
    <property type="match status" value="1"/>
</dbReference>
<keyword evidence="5 9" id="KW-0653">Protein transport</keyword>
<evidence type="ECO:0000256" key="1">
    <source>
        <dbReference type="ARBA" id="ARBA00004651"/>
    </source>
</evidence>
<dbReference type="InterPro" id="IPR055344">
    <property type="entry name" value="SecD_SecF_C_bact"/>
</dbReference>
<dbReference type="Pfam" id="PF07549">
    <property type="entry name" value="Sec_GG"/>
    <property type="match status" value="1"/>
</dbReference>
<dbReference type="NCBIfam" id="TIGR00916">
    <property type="entry name" value="2A0604s01"/>
    <property type="match status" value="1"/>
</dbReference>
<evidence type="ECO:0000256" key="5">
    <source>
        <dbReference type="ARBA" id="ARBA00022927"/>
    </source>
</evidence>
<dbReference type="InterPro" id="IPR048634">
    <property type="entry name" value="SecD_SecF_C"/>
</dbReference>
<dbReference type="GO" id="GO:0065002">
    <property type="term" value="P:intracellular protein transmembrane transport"/>
    <property type="evidence" value="ECO:0007669"/>
    <property type="project" value="UniProtKB-UniRule"/>
</dbReference>
<evidence type="ECO:0000259" key="13">
    <source>
        <dbReference type="Pfam" id="PF22599"/>
    </source>
</evidence>
<feature type="domain" description="SecDF P1 head subdomain" evidence="13">
    <location>
        <begin position="308"/>
        <end position="421"/>
    </location>
</feature>
<protein>
    <recommendedName>
        <fullName evidence="9">Protein translocase subunit SecD</fullName>
    </recommendedName>
</protein>
<comment type="subunit">
    <text evidence="9">Forms a complex with SecF. Part of the essential Sec protein translocation apparatus which comprises SecA, SecYEG and auxiliary proteins SecDF-YajC and YidC.</text>
</comment>
<dbReference type="Gene3D" id="3.30.70.3400">
    <property type="match status" value="2"/>
</dbReference>
<dbReference type="Proteomes" id="UP000242869">
    <property type="component" value="Unassembled WGS sequence"/>
</dbReference>
<evidence type="ECO:0000256" key="4">
    <source>
        <dbReference type="ARBA" id="ARBA00022692"/>
    </source>
</evidence>
<dbReference type="NCBIfam" id="TIGR01129">
    <property type="entry name" value="secD"/>
    <property type="match status" value="1"/>
</dbReference>
<dbReference type="InterPro" id="IPR054384">
    <property type="entry name" value="SecDF_P1_head"/>
</dbReference>
<dbReference type="Pfam" id="PF13721">
    <property type="entry name" value="SecD-TM1"/>
    <property type="match status" value="1"/>
</dbReference>
<comment type="similarity">
    <text evidence="9">Belongs to the SecD/SecF family. SecD subfamily.</text>
</comment>
<dbReference type="AlphaFoldDB" id="A0A1I4ZS93"/>
<dbReference type="InterPro" id="IPR022813">
    <property type="entry name" value="SecD/SecF_arch_bac"/>
</dbReference>
<keyword evidence="3 9" id="KW-1003">Cell membrane</keyword>
<evidence type="ECO:0000256" key="6">
    <source>
        <dbReference type="ARBA" id="ARBA00022989"/>
    </source>
</evidence>
<dbReference type="Gene3D" id="3.30.1360.200">
    <property type="match status" value="1"/>
</dbReference>
<dbReference type="EMBL" id="FOVE01000011">
    <property type="protein sequence ID" value="SFN53102.1"/>
    <property type="molecule type" value="Genomic_DNA"/>
</dbReference>
<evidence type="ECO:0000256" key="2">
    <source>
        <dbReference type="ARBA" id="ARBA00022448"/>
    </source>
</evidence>
<evidence type="ECO:0000313" key="15">
    <source>
        <dbReference type="Proteomes" id="UP000242869"/>
    </source>
</evidence>
<dbReference type="PANTHER" id="PTHR30081:SF1">
    <property type="entry name" value="PROTEIN TRANSLOCASE SUBUNIT SECD"/>
    <property type="match status" value="1"/>
</dbReference>
<evidence type="ECO:0000259" key="12">
    <source>
        <dbReference type="Pfam" id="PF21760"/>
    </source>
</evidence>
<reference evidence="15" key="1">
    <citation type="submission" date="2016-10" db="EMBL/GenBank/DDBJ databases">
        <authorList>
            <person name="Varghese N."/>
            <person name="Submissions S."/>
        </authorList>
    </citation>
    <scope>NUCLEOTIDE SEQUENCE [LARGE SCALE GENOMIC DNA]</scope>
    <source>
        <strain evidence="15">DSM 6150</strain>
    </source>
</reference>
<evidence type="ECO:0000256" key="7">
    <source>
        <dbReference type="ARBA" id="ARBA00023010"/>
    </source>
</evidence>
<comment type="caution">
    <text evidence="9">Lacks conserved residue(s) required for the propagation of feature annotation.</text>
</comment>
<dbReference type="InterPro" id="IPR022646">
    <property type="entry name" value="SecD/SecF_CS"/>
</dbReference>
<comment type="subcellular location">
    <subcellularLocation>
        <location evidence="1 9">Cell membrane</location>
        <topology evidence="1 9">Multi-pass membrane protein</topology>
    </subcellularLocation>
</comment>
<gene>
    <name evidence="9" type="primary">secD</name>
    <name evidence="14" type="ORF">SAMN05660284_01695</name>
</gene>
<feature type="domain" description="Protein translocase subunit SecDF P1" evidence="12">
    <location>
        <begin position="228"/>
        <end position="287"/>
    </location>
</feature>
<keyword evidence="4 9" id="KW-0812">Transmembrane</keyword>
<dbReference type="GO" id="GO:0015450">
    <property type="term" value="F:protein-transporting ATPase activity"/>
    <property type="evidence" value="ECO:0007669"/>
    <property type="project" value="InterPro"/>
</dbReference>
<dbReference type="OrthoDB" id="9805019at2"/>
<feature type="domain" description="SecD export protein N-terminal TM" evidence="11">
    <location>
        <begin position="1"/>
        <end position="103"/>
    </location>
</feature>
<keyword evidence="6 9" id="KW-1133">Transmembrane helix</keyword>
<dbReference type="PANTHER" id="PTHR30081">
    <property type="entry name" value="PROTEIN-EXPORT MEMBRANE PROTEIN SEC"/>
    <property type="match status" value="1"/>
</dbReference>
<dbReference type="Gene3D" id="1.20.1640.10">
    <property type="entry name" value="Multidrug efflux transporter AcrB transmembrane domain"/>
    <property type="match status" value="1"/>
</dbReference>
<dbReference type="InterPro" id="IPR048631">
    <property type="entry name" value="SecD_1st"/>
</dbReference>
<evidence type="ECO:0000256" key="8">
    <source>
        <dbReference type="ARBA" id="ARBA00023136"/>
    </source>
</evidence>
<proteinExistence type="inferred from homology"/>